<sequence length="265" mass="30028">MNELKLINNNGQFLADSRDVAEMTGKRHDHLLRDIDGYVEILGKSTSPSLGTLMNEEFRSSDFFIPGTYSDGKGETRRNYLITRKGCDMVANKLTGEKGVLFTAAYVTKFDEMEQQRIDIARLSPELQLFNSMFQAVAKTQLDLAEVKTTVQVIQETFLQRDEDWRKHVNGLLTKAAFRMGGKYQDLWNESYRQLEERGRCNLNVRLNKLLTRLAESGATKTKIAQTSRMDVIEADPKLKEIYTTIVKELSIGSNLKLVSGGSQS</sequence>
<dbReference type="InterPro" id="IPR014054">
    <property type="entry name" value="Phage_regulatory_Rha"/>
</dbReference>
<organism evidence="1 2">
    <name type="scientific">Paenibacillus contaminans</name>
    <dbReference type="NCBI Taxonomy" id="450362"/>
    <lineage>
        <taxon>Bacteria</taxon>
        <taxon>Bacillati</taxon>
        <taxon>Bacillota</taxon>
        <taxon>Bacilli</taxon>
        <taxon>Bacillales</taxon>
        <taxon>Paenibacillaceae</taxon>
        <taxon>Paenibacillus</taxon>
    </lineage>
</organism>
<gene>
    <name evidence="1" type="ORF">DQG23_04530</name>
</gene>
<dbReference type="EMBL" id="QMFB01000002">
    <property type="protein sequence ID" value="RAV22223.1"/>
    <property type="molecule type" value="Genomic_DNA"/>
</dbReference>
<protein>
    <submittedName>
        <fullName evidence="1">Rha family transcriptional regulator</fullName>
    </submittedName>
</protein>
<keyword evidence="2" id="KW-1185">Reference proteome</keyword>
<dbReference type="Proteomes" id="UP000250369">
    <property type="component" value="Unassembled WGS sequence"/>
</dbReference>
<dbReference type="Pfam" id="PF09669">
    <property type="entry name" value="Phage_pRha"/>
    <property type="match status" value="1"/>
</dbReference>
<dbReference type="AlphaFoldDB" id="A0A329MU31"/>
<dbReference type="RefSeq" id="WP_113029630.1">
    <property type="nucleotide sequence ID" value="NZ_QMFB01000002.1"/>
</dbReference>
<dbReference type="OrthoDB" id="9812611at2"/>
<reference evidence="1 2" key="1">
    <citation type="journal article" date="2009" name="Int. J. Syst. Evol. Microbiol.">
        <title>Paenibacillus contaminans sp. nov., isolated from a contaminated laboratory plate.</title>
        <authorList>
            <person name="Chou J.H."/>
            <person name="Lee J.H."/>
            <person name="Lin M.C."/>
            <person name="Chang P.S."/>
            <person name="Arun A.B."/>
            <person name="Young C.C."/>
            <person name="Chen W.M."/>
        </authorList>
    </citation>
    <scope>NUCLEOTIDE SEQUENCE [LARGE SCALE GENOMIC DNA]</scope>
    <source>
        <strain evidence="1 2">CKOBP-6</strain>
    </source>
</reference>
<evidence type="ECO:0000313" key="1">
    <source>
        <dbReference type="EMBL" id="RAV22223.1"/>
    </source>
</evidence>
<accession>A0A329MU31</accession>
<proteinExistence type="predicted"/>
<name>A0A329MU31_9BACL</name>
<evidence type="ECO:0000313" key="2">
    <source>
        <dbReference type="Proteomes" id="UP000250369"/>
    </source>
</evidence>
<comment type="caution">
    <text evidence="1">The sequence shown here is derived from an EMBL/GenBank/DDBJ whole genome shotgun (WGS) entry which is preliminary data.</text>
</comment>